<organism evidence="3">
    <name type="scientific">Drosophila grimshawi</name>
    <name type="common">Hawaiian fruit fly</name>
    <name type="synonym">Idiomyia grimshawi</name>
    <dbReference type="NCBI Taxonomy" id="7222"/>
    <lineage>
        <taxon>Eukaryota</taxon>
        <taxon>Metazoa</taxon>
        <taxon>Ecdysozoa</taxon>
        <taxon>Arthropoda</taxon>
        <taxon>Hexapoda</taxon>
        <taxon>Insecta</taxon>
        <taxon>Pterygota</taxon>
        <taxon>Neoptera</taxon>
        <taxon>Endopterygota</taxon>
        <taxon>Diptera</taxon>
        <taxon>Brachycera</taxon>
        <taxon>Muscomorpha</taxon>
        <taxon>Ephydroidea</taxon>
        <taxon>Drosophilidae</taxon>
        <taxon>Drosophila</taxon>
        <taxon>Hawaiian Drosophila</taxon>
    </lineage>
</organism>
<evidence type="ECO:0000313" key="3">
    <source>
        <dbReference type="Proteomes" id="UP000001070"/>
    </source>
</evidence>
<sequence>MNGSDHISQTDQPYPERREADSSGDRDTIDPTQFSQTNTSYLYDIRSRPSNFVADQTSQTNLKVDIYKLGKFRYPTQYMRQLVDKNEDESLNNNADYFCSDHCGTLSQSKSQPSLPSKTLIQHSVSMNTAPDCKTSVPIIPMLSEAQRNPICNVDNATAFYSIKSEIDPNATSDKFCSMPSNYTADTSSVRPVVEQSSRDNATNLYSLESDIIPSVQAFRDADDATNVYSIESDNAPMAKASASTAQQIRDADDATNVYSSESHKAPFGGCPDNMTRDATAQPSSVPNAASDAEAKQTYQNPCGLPSGTRYFPFGTDENSTPYFSWKSAKCVKCQSVGPCPFSAQSAYDCERGNDNVTTYDSIRSGTSRPNLQCHSAHPPAVIRSEGTGSKCTSCGAENSFYQDPARSEGTRSKCTSCGAENSFYQDPARSEGTGSKCTRCGAENSFYQDPARSEGTGSKCTSCGAENSLYQDPARSEGTGSKCTRCGAENSFYQDPARSEGARSKCTSCGAENSLYLDPVVTSLRKIVFCPSEHCNNSQIKQLADVGNVYFDADKSTILTSIKSRGIDPYDCDETKLGAQPSECDGAIVPFQKSSLGNVDKTSSRSQSVMAKVTCLCSSEVKLKLGMLAPEAAAGPPFVRMEESCAQDVDIEPADPLLISRTLPSSDSCTKVVYMNRRDNFRDCQSTSDTSLNWQAKPQSTYHDVEAGDCRCYTASTSRQMSQQKPQSRTISYKSVEKYGVNQLSKPDFKSTQSCVAVPDFQSVKSCDGVPDFISAKSCVGVPDFKSTQSCAAVPDFESVKSFASVPDSKSVKSCAGVRDFKSTQSYAGVLDFKSTQSYAGVPDSKSVKSYVGVRDFKSAQLCVGVSDFKSVRSCAGVPDFKSVKSCATYTTCASVSKYGGDASMPQLSLEAESVGVVMNSTDHTCRVDDAKEDQERFYECSSEKPLTAYQSCSTECSNFAPAMQRIVSILHILSDGKDKSADRIVFIQQLFRELTMLLRLEEEANGDGDNNTDDSPPLTYEDCLEAVAAGKKPTAAAAQPKTKEQKERIECLDQMEKYLDKCFPLKKKGVPQTSEIAAFEPDPDFDPKRKLGSGDVDLPETKDDFFDVPSSSECQTTTSTYGDAKSTTDKSLDSEYATPKSRDSKSLDSEYVTVKSGDSKLTDYKTPAGISVDSTSVDRKSGYSRLNDSEAPAAESLHSKLPDAKSRDSKITDAESTGTKSLDSKLPVSDSPDSKTDSISKSPKLSESKDCTCVEDSKQFAGESAKGEVDDENKTLPVPDEVESAKPKEESEPTDNRVIKKSDSACGDSDEQLGPLTDRERLLCEHMLRRMCEMCGEEDQGAEEQTDDSHSHSPPCQPCVCCHCRALVCDNQCKTVSNTLDAIRYDPVAETKFFIDSIICDLHAMDHVLTKNKLQPKKSKPSPTMGSAPGESFPVTIKDVSSLGCRALYVRWYIEDCAAIGGYEIYVDGHLTNRFYSFRHEAGVVANVDVTRGHQIILRALTVGQEFGDEPGCDKNAMAHAHPEMLVGASRPWTPSVFFYEP</sequence>
<dbReference type="eggNOG" id="ENOG502QUX8">
    <property type="taxonomic scope" value="Eukaryota"/>
</dbReference>
<dbReference type="KEGG" id="dgr:6563303"/>
<feature type="region of interest" description="Disordered" evidence="1">
    <location>
        <begin position="1079"/>
        <end position="1314"/>
    </location>
</feature>
<feature type="compositionally biased region" description="Basic and acidic residues" evidence="1">
    <location>
        <begin position="1199"/>
        <end position="1215"/>
    </location>
</feature>
<dbReference type="Proteomes" id="UP000001070">
    <property type="component" value="Unassembled WGS sequence"/>
</dbReference>
<dbReference type="STRING" id="7222.B4JFK3"/>
<accession>B4JFK3</accession>
<name>B4JFK3_DROGR</name>
<dbReference type="OrthoDB" id="8039868at2759"/>
<feature type="compositionally biased region" description="Polar residues" evidence="1">
    <location>
        <begin position="1111"/>
        <end position="1123"/>
    </location>
</feature>
<keyword evidence="3" id="KW-1185">Reference proteome</keyword>
<evidence type="ECO:0000313" key="2">
    <source>
        <dbReference type="EMBL" id="EDV93484.1"/>
    </source>
</evidence>
<proteinExistence type="predicted"/>
<dbReference type="HOGENOM" id="CLU_246688_0_0_1"/>
<feature type="compositionally biased region" description="Basic and acidic residues" evidence="1">
    <location>
        <begin position="14"/>
        <end position="29"/>
    </location>
</feature>
<dbReference type="InParanoid" id="B4JFK3"/>
<gene>
    <name evidence="2" type="primary">Dgri\GH19338</name>
    <name evidence="2" type="ORF">Dgri_GH19338</name>
</gene>
<feature type="compositionally biased region" description="Polar residues" evidence="1">
    <location>
        <begin position="277"/>
        <end position="288"/>
    </location>
</feature>
<feature type="compositionally biased region" description="Basic and acidic residues" evidence="1">
    <location>
        <begin position="1267"/>
        <end position="1276"/>
    </location>
</feature>
<protein>
    <submittedName>
        <fullName evidence="2">GH19338</fullName>
    </submittedName>
</protein>
<feature type="compositionally biased region" description="Basic and acidic residues" evidence="1">
    <location>
        <begin position="1285"/>
        <end position="1305"/>
    </location>
</feature>
<feature type="region of interest" description="Disordered" evidence="1">
    <location>
        <begin position="237"/>
        <end position="300"/>
    </location>
</feature>
<feature type="compositionally biased region" description="Polar residues" evidence="1">
    <location>
        <begin position="1"/>
        <end position="12"/>
    </location>
</feature>
<feature type="compositionally biased region" description="Basic and acidic residues" evidence="1">
    <location>
        <begin position="1234"/>
        <end position="1260"/>
    </location>
</feature>
<evidence type="ECO:0000256" key="1">
    <source>
        <dbReference type="SAM" id="MobiDB-lite"/>
    </source>
</evidence>
<reference evidence="2 3" key="1">
    <citation type="journal article" date="2007" name="Nature">
        <title>Evolution of genes and genomes on the Drosophila phylogeny.</title>
        <authorList>
            <consortium name="Drosophila 12 Genomes Consortium"/>
            <person name="Clark A.G."/>
            <person name="Eisen M.B."/>
            <person name="Smith D.R."/>
            <person name="Bergman C.M."/>
            <person name="Oliver B."/>
            <person name="Markow T.A."/>
            <person name="Kaufman T.C."/>
            <person name="Kellis M."/>
            <person name="Gelbart W."/>
            <person name="Iyer V.N."/>
            <person name="Pollard D.A."/>
            <person name="Sackton T.B."/>
            <person name="Larracuente A.M."/>
            <person name="Singh N.D."/>
            <person name="Abad J.P."/>
            <person name="Abt D.N."/>
            <person name="Adryan B."/>
            <person name="Aguade M."/>
            <person name="Akashi H."/>
            <person name="Anderson W.W."/>
            <person name="Aquadro C.F."/>
            <person name="Ardell D.H."/>
            <person name="Arguello R."/>
            <person name="Artieri C.G."/>
            <person name="Barbash D.A."/>
            <person name="Barker D."/>
            <person name="Barsanti P."/>
            <person name="Batterham P."/>
            <person name="Batzoglou S."/>
            <person name="Begun D."/>
            <person name="Bhutkar A."/>
            <person name="Blanco E."/>
            <person name="Bosak S.A."/>
            <person name="Bradley R.K."/>
            <person name="Brand A.D."/>
            <person name="Brent M.R."/>
            <person name="Brooks A.N."/>
            <person name="Brown R.H."/>
            <person name="Butlin R.K."/>
            <person name="Caggese C."/>
            <person name="Calvi B.R."/>
            <person name="Bernardo de Carvalho A."/>
            <person name="Caspi A."/>
            <person name="Castrezana S."/>
            <person name="Celniker S.E."/>
            <person name="Chang J.L."/>
            <person name="Chapple C."/>
            <person name="Chatterji S."/>
            <person name="Chinwalla A."/>
            <person name="Civetta A."/>
            <person name="Clifton S.W."/>
            <person name="Comeron J.M."/>
            <person name="Costello J.C."/>
            <person name="Coyne J.A."/>
            <person name="Daub J."/>
            <person name="David R.G."/>
            <person name="Delcher A.L."/>
            <person name="Delehaunty K."/>
            <person name="Do C.B."/>
            <person name="Ebling H."/>
            <person name="Edwards K."/>
            <person name="Eickbush T."/>
            <person name="Evans J.D."/>
            <person name="Filipski A."/>
            <person name="Findeiss S."/>
            <person name="Freyhult E."/>
            <person name="Fulton L."/>
            <person name="Fulton R."/>
            <person name="Garcia A.C."/>
            <person name="Gardiner A."/>
            <person name="Garfield D.A."/>
            <person name="Garvin B.E."/>
            <person name="Gibson G."/>
            <person name="Gilbert D."/>
            <person name="Gnerre S."/>
            <person name="Godfrey J."/>
            <person name="Good R."/>
            <person name="Gotea V."/>
            <person name="Gravely B."/>
            <person name="Greenberg A.J."/>
            <person name="Griffiths-Jones S."/>
            <person name="Gross S."/>
            <person name="Guigo R."/>
            <person name="Gustafson E.A."/>
            <person name="Haerty W."/>
            <person name="Hahn M.W."/>
            <person name="Halligan D.L."/>
            <person name="Halpern A.L."/>
            <person name="Halter G.M."/>
            <person name="Han M.V."/>
            <person name="Heger A."/>
            <person name="Hillier L."/>
            <person name="Hinrichs A.S."/>
            <person name="Holmes I."/>
            <person name="Hoskins R.A."/>
            <person name="Hubisz M.J."/>
            <person name="Hultmark D."/>
            <person name="Huntley M.A."/>
            <person name="Jaffe D.B."/>
            <person name="Jagadeeshan S."/>
            <person name="Jeck W.R."/>
            <person name="Johnson J."/>
            <person name="Jones C.D."/>
            <person name="Jordan W.C."/>
            <person name="Karpen G.H."/>
            <person name="Kataoka E."/>
            <person name="Keightley P.D."/>
            <person name="Kheradpour P."/>
            <person name="Kirkness E.F."/>
            <person name="Koerich L.B."/>
            <person name="Kristiansen K."/>
            <person name="Kudrna D."/>
            <person name="Kulathinal R.J."/>
            <person name="Kumar S."/>
            <person name="Kwok R."/>
            <person name="Lander E."/>
            <person name="Langley C.H."/>
            <person name="Lapoint R."/>
            <person name="Lazzaro B.P."/>
            <person name="Lee S.J."/>
            <person name="Levesque L."/>
            <person name="Li R."/>
            <person name="Lin C.F."/>
            <person name="Lin M.F."/>
            <person name="Lindblad-Toh K."/>
            <person name="Llopart A."/>
            <person name="Long M."/>
            <person name="Low L."/>
            <person name="Lozovsky E."/>
            <person name="Lu J."/>
            <person name="Luo M."/>
            <person name="Machado C.A."/>
            <person name="Makalowski W."/>
            <person name="Marzo M."/>
            <person name="Matsuda M."/>
            <person name="Matzkin L."/>
            <person name="McAllister B."/>
            <person name="McBride C.S."/>
            <person name="McKernan B."/>
            <person name="McKernan K."/>
            <person name="Mendez-Lago M."/>
            <person name="Minx P."/>
            <person name="Mollenhauer M.U."/>
            <person name="Montooth K."/>
            <person name="Mount S.M."/>
            <person name="Mu X."/>
            <person name="Myers E."/>
            <person name="Negre B."/>
            <person name="Newfeld S."/>
            <person name="Nielsen R."/>
            <person name="Noor M.A."/>
            <person name="O'Grady P."/>
            <person name="Pachter L."/>
            <person name="Papaceit M."/>
            <person name="Parisi M.J."/>
            <person name="Parisi M."/>
            <person name="Parts L."/>
            <person name="Pedersen J.S."/>
            <person name="Pesole G."/>
            <person name="Phillippy A.M."/>
            <person name="Ponting C.P."/>
            <person name="Pop M."/>
            <person name="Porcelli D."/>
            <person name="Powell J.R."/>
            <person name="Prohaska S."/>
            <person name="Pruitt K."/>
            <person name="Puig M."/>
            <person name="Quesneville H."/>
            <person name="Ram K.R."/>
            <person name="Rand D."/>
            <person name="Rasmussen M.D."/>
            <person name="Reed L.K."/>
            <person name="Reenan R."/>
            <person name="Reily A."/>
            <person name="Remington K.A."/>
            <person name="Rieger T.T."/>
            <person name="Ritchie M.G."/>
            <person name="Robin C."/>
            <person name="Rogers Y.H."/>
            <person name="Rohde C."/>
            <person name="Rozas J."/>
            <person name="Rubenfield M.J."/>
            <person name="Ruiz A."/>
            <person name="Russo S."/>
            <person name="Salzberg S.L."/>
            <person name="Sanchez-Gracia A."/>
            <person name="Saranga D.J."/>
            <person name="Sato H."/>
            <person name="Schaeffer S.W."/>
            <person name="Schatz M.C."/>
            <person name="Schlenke T."/>
            <person name="Schwartz R."/>
            <person name="Segarra C."/>
            <person name="Singh R.S."/>
            <person name="Sirot L."/>
            <person name="Sirota M."/>
            <person name="Sisneros N.B."/>
            <person name="Smith C.D."/>
            <person name="Smith T.F."/>
            <person name="Spieth J."/>
            <person name="Stage D.E."/>
            <person name="Stark A."/>
            <person name="Stephan W."/>
            <person name="Strausberg R.L."/>
            <person name="Strempel S."/>
            <person name="Sturgill D."/>
            <person name="Sutton G."/>
            <person name="Sutton G.G."/>
            <person name="Tao W."/>
            <person name="Teichmann S."/>
            <person name="Tobari Y.N."/>
            <person name="Tomimura Y."/>
            <person name="Tsolas J.M."/>
            <person name="Valente V.L."/>
            <person name="Venter E."/>
            <person name="Venter J.C."/>
            <person name="Vicario S."/>
            <person name="Vieira F.G."/>
            <person name="Vilella A.J."/>
            <person name="Villasante A."/>
            <person name="Walenz B."/>
            <person name="Wang J."/>
            <person name="Wasserman M."/>
            <person name="Watts T."/>
            <person name="Wilson D."/>
            <person name="Wilson R.K."/>
            <person name="Wing R.A."/>
            <person name="Wolfner M.F."/>
            <person name="Wong A."/>
            <person name="Wong G.K."/>
            <person name="Wu C.I."/>
            <person name="Wu G."/>
            <person name="Yamamoto D."/>
            <person name="Yang H.P."/>
            <person name="Yang S.P."/>
            <person name="Yorke J.A."/>
            <person name="Yoshida K."/>
            <person name="Zdobnov E."/>
            <person name="Zhang P."/>
            <person name="Zhang Y."/>
            <person name="Zimin A.V."/>
            <person name="Baldwin J."/>
            <person name="Abdouelleil A."/>
            <person name="Abdulkadir J."/>
            <person name="Abebe A."/>
            <person name="Abera B."/>
            <person name="Abreu J."/>
            <person name="Acer S.C."/>
            <person name="Aftuck L."/>
            <person name="Alexander A."/>
            <person name="An P."/>
            <person name="Anderson E."/>
            <person name="Anderson S."/>
            <person name="Arachi H."/>
            <person name="Azer M."/>
            <person name="Bachantsang P."/>
            <person name="Barry A."/>
            <person name="Bayul T."/>
            <person name="Berlin A."/>
            <person name="Bessette D."/>
            <person name="Bloom T."/>
            <person name="Blye J."/>
            <person name="Boguslavskiy L."/>
            <person name="Bonnet C."/>
            <person name="Boukhgalter B."/>
            <person name="Bourzgui I."/>
            <person name="Brown A."/>
            <person name="Cahill P."/>
            <person name="Channer S."/>
            <person name="Cheshatsang Y."/>
            <person name="Chuda L."/>
            <person name="Citroen M."/>
            <person name="Collymore A."/>
            <person name="Cooke P."/>
            <person name="Costello M."/>
            <person name="D'Aco K."/>
            <person name="Daza R."/>
            <person name="De Haan G."/>
            <person name="DeGray S."/>
            <person name="DeMaso C."/>
            <person name="Dhargay N."/>
            <person name="Dooley K."/>
            <person name="Dooley E."/>
            <person name="Doricent M."/>
            <person name="Dorje P."/>
            <person name="Dorjee K."/>
            <person name="Dupes A."/>
            <person name="Elong R."/>
            <person name="Falk J."/>
            <person name="Farina A."/>
            <person name="Faro S."/>
            <person name="Ferguson D."/>
            <person name="Fisher S."/>
            <person name="Foley C.D."/>
            <person name="Franke A."/>
            <person name="Friedrich D."/>
            <person name="Gadbois L."/>
            <person name="Gearin G."/>
            <person name="Gearin C.R."/>
            <person name="Giannoukos G."/>
            <person name="Goode T."/>
            <person name="Graham J."/>
            <person name="Grandbois E."/>
            <person name="Grewal S."/>
            <person name="Gyaltsen K."/>
            <person name="Hafez N."/>
            <person name="Hagos B."/>
            <person name="Hall J."/>
            <person name="Henson C."/>
            <person name="Hollinger A."/>
            <person name="Honan T."/>
            <person name="Huard M.D."/>
            <person name="Hughes L."/>
            <person name="Hurhula B."/>
            <person name="Husby M.E."/>
            <person name="Kamat A."/>
            <person name="Kanga B."/>
            <person name="Kashin S."/>
            <person name="Khazanovich D."/>
            <person name="Kisner P."/>
            <person name="Lance K."/>
            <person name="Lara M."/>
            <person name="Lee W."/>
            <person name="Lennon N."/>
            <person name="Letendre F."/>
            <person name="LeVine R."/>
            <person name="Lipovsky A."/>
            <person name="Liu X."/>
            <person name="Liu J."/>
            <person name="Liu S."/>
            <person name="Lokyitsang T."/>
            <person name="Lokyitsang Y."/>
            <person name="Lubonja R."/>
            <person name="Lui A."/>
            <person name="MacDonald P."/>
            <person name="Magnisalis V."/>
            <person name="Maru K."/>
            <person name="Matthews C."/>
            <person name="McCusker W."/>
            <person name="McDonough S."/>
            <person name="Mehta T."/>
            <person name="Meldrim J."/>
            <person name="Meneus L."/>
            <person name="Mihai O."/>
            <person name="Mihalev A."/>
            <person name="Mihova T."/>
            <person name="Mittelman R."/>
            <person name="Mlenga V."/>
            <person name="Montmayeur A."/>
            <person name="Mulrain L."/>
            <person name="Navidi A."/>
            <person name="Naylor J."/>
            <person name="Negash T."/>
            <person name="Nguyen T."/>
            <person name="Nguyen N."/>
            <person name="Nicol R."/>
            <person name="Norbu C."/>
            <person name="Norbu N."/>
            <person name="Novod N."/>
            <person name="O'Neill B."/>
            <person name="Osman S."/>
            <person name="Markiewicz E."/>
            <person name="Oyono O.L."/>
            <person name="Patti C."/>
            <person name="Phunkhang P."/>
            <person name="Pierre F."/>
            <person name="Priest M."/>
            <person name="Raghuraman S."/>
            <person name="Rege F."/>
            <person name="Reyes R."/>
            <person name="Rise C."/>
            <person name="Rogov P."/>
            <person name="Ross K."/>
            <person name="Ryan E."/>
            <person name="Settipalli S."/>
            <person name="Shea T."/>
            <person name="Sherpa N."/>
            <person name="Shi L."/>
            <person name="Shih D."/>
            <person name="Sparrow T."/>
            <person name="Spaulding J."/>
            <person name="Stalker J."/>
            <person name="Stange-Thomann N."/>
            <person name="Stavropoulos S."/>
            <person name="Stone C."/>
            <person name="Strader C."/>
            <person name="Tesfaye S."/>
            <person name="Thomson T."/>
            <person name="Thoulutsang Y."/>
            <person name="Thoulutsang D."/>
            <person name="Topham K."/>
            <person name="Topping I."/>
            <person name="Tsamla T."/>
            <person name="Vassiliev H."/>
            <person name="Vo A."/>
            <person name="Wangchuk T."/>
            <person name="Wangdi T."/>
            <person name="Weiand M."/>
            <person name="Wilkinson J."/>
            <person name="Wilson A."/>
            <person name="Yadav S."/>
            <person name="Young G."/>
            <person name="Yu Q."/>
            <person name="Zembek L."/>
            <person name="Zhong D."/>
            <person name="Zimmer A."/>
            <person name="Zwirko Z."/>
            <person name="Jaffe D.B."/>
            <person name="Alvarez P."/>
            <person name="Brockman W."/>
            <person name="Butler J."/>
            <person name="Chin C."/>
            <person name="Gnerre S."/>
            <person name="Grabherr M."/>
            <person name="Kleber M."/>
            <person name="Mauceli E."/>
            <person name="MacCallum I."/>
        </authorList>
    </citation>
    <scope>NUCLEOTIDE SEQUENCE [LARGE SCALE GENOMIC DNA]</scope>
    <source>
        <strain evidence="3">Tucson 15287-2541.00</strain>
    </source>
</reference>
<feature type="region of interest" description="Disordered" evidence="1">
    <location>
        <begin position="1"/>
        <end position="37"/>
    </location>
</feature>
<dbReference type="EMBL" id="CH916369">
    <property type="protein sequence ID" value="EDV93484.1"/>
    <property type="molecule type" value="Genomic_DNA"/>
</dbReference>